<accession>A0A1L9QJM3</accession>
<reference evidence="2" key="1">
    <citation type="submission" date="2016-10" db="EMBL/GenBank/DDBJ databases">
        <title>CRISPR-Cas defence system in Roseofilum reptotaenium: evidence of a bacteriophage-cyanobacterium arms race in the coral black band disease.</title>
        <authorList>
            <person name="Buerger P."/>
            <person name="Wood-Charlson E.M."/>
            <person name="Weynberg K.D."/>
            <person name="Willis B."/>
            <person name="Van Oppen M.J."/>
        </authorList>
    </citation>
    <scope>NUCLEOTIDE SEQUENCE [LARGE SCALE GENOMIC DNA]</scope>
    <source>
        <strain evidence="2">AO1-A</strain>
    </source>
</reference>
<sequence length="320" mass="38283">MQPPPSPSSSLSVNQLQEQIHTLNRDRLKLLKKIEKQQQKIDDFEQEQEQILPKVAQNLEPISTEIDRVDQQIHELFEDIFRTRGLSRKKTQKVLFIYESIQKMGWISNRLKTQESIDEPMQDNRENIPWQNVNNQDLSQVRQKFLQLASVFHPDKVSHHQDRDYYTEVMKEVNQAYQAGDLAQLIQIESQYHHGQIRVINQNDNLDLKQQVNRLKQENQILKRQYQTLKEDWKVQRRTPEAKVVKTYHSLREKGINPIAHMKRKSHSRLEKLEDIRYFVKRFRDRKISTQEFFNERNPSKEMAKFVKGLFSSSSFFSNN</sequence>
<dbReference type="InterPro" id="IPR036869">
    <property type="entry name" value="J_dom_sf"/>
</dbReference>
<keyword evidence="1" id="KW-0175">Coiled coil</keyword>
<dbReference type="Proteomes" id="UP000183940">
    <property type="component" value="Unassembled WGS sequence"/>
</dbReference>
<dbReference type="Gene3D" id="1.10.287.110">
    <property type="entry name" value="DnaJ domain"/>
    <property type="match status" value="1"/>
</dbReference>
<proteinExistence type="predicted"/>
<evidence type="ECO:0000313" key="3">
    <source>
        <dbReference type="Proteomes" id="UP000183940"/>
    </source>
</evidence>
<gene>
    <name evidence="2" type="ORF">BI308_24980</name>
</gene>
<evidence type="ECO:0000256" key="1">
    <source>
        <dbReference type="SAM" id="Coils"/>
    </source>
</evidence>
<evidence type="ECO:0000313" key="2">
    <source>
        <dbReference type="EMBL" id="OJJ14570.1"/>
    </source>
</evidence>
<comment type="caution">
    <text evidence="2">The sequence shown here is derived from an EMBL/GenBank/DDBJ whole genome shotgun (WGS) entry which is preliminary data.</text>
</comment>
<dbReference type="STRING" id="1925591.BI308_24980"/>
<feature type="coiled-coil region" evidence="1">
    <location>
        <begin position="13"/>
        <end position="47"/>
    </location>
</feature>
<evidence type="ECO:0008006" key="4">
    <source>
        <dbReference type="Google" id="ProtNLM"/>
    </source>
</evidence>
<name>A0A1L9QJM3_9CYAN</name>
<dbReference type="SUPFAM" id="SSF46565">
    <property type="entry name" value="Chaperone J-domain"/>
    <property type="match status" value="1"/>
</dbReference>
<dbReference type="EMBL" id="MLAW01000079">
    <property type="protein sequence ID" value="OJJ14570.1"/>
    <property type="molecule type" value="Genomic_DNA"/>
</dbReference>
<protein>
    <recommendedName>
        <fullName evidence="4">J domain-containing protein</fullName>
    </recommendedName>
</protein>
<dbReference type="AlphaFoldDB" id="A0A1L9QJM3"/>
<organism evidence="2 3">
    <name type="scientific">Roseofilum reptotaenium AO1-A</name>
    <dbReference type="NCBI Taxonomy" id="1925591"/>
    <lineage>
        <taxon>Bacteria</taxon>
        <taxon>Bacillati</taxon>
        <taxon>Cyanobacteriota</taxon>
        <taxon>Cyanophyceae</taxon>
        <taxon>Desertifilales</taxon>
        <taxon>Desertifilaceae</taxon>
        <taxon>Roseofilum</taxon>
    </lineage>
</organism>
<feature type="coiled-coil region" evidence="1">
    <location>
        <begin position="205"/>
        <end position="232"/>
    </location>
</feature>
<keyword evidence="3" id="KW-1185">Reference proteome</keyword>